<evidence type="ECO:0000313" key="4">
    <source>
        <dbReference type="EMBL" id="SFE79262.1"/>
    </source>
</evidence>
<keyword evidence="2" id="KW-0472">Membrane</keyword>
<dbReference type="EMBL" id="FOME01000014">
    <property type="protein sequence ID" value="SFE79262.1"/>
    <property type="molecule type" value="Genomic_DNA"/>
</dbReference>
<evidence type="ECO:0000313" key="3">
    <source>
        <dbReference type="EMBL" id="SEG52200.1"/>
    </source>
</evidence>
<keyword evidence="2" id="KW-0812">Transmembrane</keyword>
<protein>
    <submittedName>
        <fullName evidence="3">Uncharacterized protein</fullName>
    </submittedName>
</protein>
<feature type="region of interest" description="Disordered" evidence="1">
    <location>
        <begin position="57"/>
        <end position="79"/>
    </location>
</feature>
<dbReference type="RefSeq" id="WP_093357363.1">
    <property type="nucleotide sequence ID" value="NZ_FNVB01000003.1"/>
</dbReference>
<dbReference type="AlphaFoldDB" id="A0A1H6AVB9"/>
<evidence type="ECO:0000313" key="6">
    <source>
        <dbReference type="Proteomes" id="UP000236729"/>
    </source>
</evidence>
<evidence type="ECO:0000256" key="1">
    <source>
        <dbReference type="SAM" id="MobiDB-lite"/>
    </source>
</evidence>
<dbReference type="Proteomes" id="UP000199690">
    <property type="component" value="Unassembled WGS sequence"/>
</dbReference>
<name>A0A1H6AVB9_9PSEU</name>
<reference evidence="3" key="1">
    <citation type="submission" date="2016-10" db="EMBL/GenBank/DDBJ databases">
        <authorList>
            <person name="de Groot N.N."/>
        </authorList>
    </citation>
    <scope>NUCLEOTIDE SEQUENCE [LARGE SCALE GENOMIC DNA]</scope>
    <source>
        <strain evidence="3">ATCC 20501</strain>
    </source>
</reference>
<sequence length="79" mass="8739">MFWLQFGTLVAINVIIFAMLLLPSSHRQHGASGDGSHDVWRLIGDVEAERAAEYTGRHRLREWPGDTAPLPGSGQPRTS</sequence>
<keyword evidence="5" id="KW-1185">Reference proteome</keyword>
<organism evidence="3 6">
    <name type="scientific">Saccharopolyspora kobensis</name>
    <dbReference type="NCBI Taxonomy" id="146035"/>
    <lineage>
        <taxon>Bacteria</taxon>
        <taxon>Bacillati</taxon>
        <taxon>Actinomycetota</taxon>
        <taxon>Actinomycetes</taxon>
        <taxon>Pseudonocardiales</taxon>
        <taxon>Pseudonocardiaceae</taxon>
        <taxon>Saccharopolyspora</taxon>
    </lineage>
</organism>
<proteinExistence type="predicted"/>
<keyword evidence="2" id="KW-1133">Transmembrane helix</keyword>
<feature type="transmembrane region" description="Helical" evidence="2">
    <location>
        <begin position="6"/>
        <end position="22"/>
    </location>
</feature>
<dbReference type="Proteomes" id="UP000236729">
    <property type="component" value="Unassembled WGS sequence"/>
</dbReference>
<reference evidence="5 6" key="2">
    <citation type="submission" date="2016-10" db="EMBL/GenBank/DDBJ databases">
        <authorList>
            <person name="Varghese N."/>
            <person name="Submissions S."/>
        </authorList>
    </citation>
    <scope>NUCLEOTIDE SEQUENCE [LARGE SCALE GENOMIC DNA]</scope>
    <source>
        <strain evidence="6">ATCC 20501</strain>
        <strain evidence="4 5">CGMCC 4.3529</strain>
    </source>
</reference>
<evidence type="ECO:0000313" key="5">
    <source>
        <dbReference type="Proteomes" id="UP000199690"/>
    </source>
</evidence>
<gene>
    <name evidence="3" type="ORF">SAMN02982929_02512</name>
    <name evidence="4" type="ORF">SAMN05216506_114120</name>
</gene>
<dbReference type="EMBL" id="FNVB01000003">
    <property type="protein sequence ID" value="SEG52200.1"/>
    <property type="molecule type" value="Genomic_DNA"/>
</dbReference>
<accession>A0A1H6AVB9</accession>
<accession>A0A1I2DF92</accession>
<evidence type="ECO:0000256" key="2">
    <source>
        <dbReference type="SAM" id="Phobius"/>
    </source>
</evidence>